<feature type="region of interest" description="Disordered" evidence="1">
    <location>
        <begin position="254"/>
        <end position="289"/>
    </location>
</feature>
<name>A0A0G4EQ46_VITBC</name>
<keyword evidence="4" id="KW-1185">Reference proteome</keyword>
<evidence type="ECO:0000313" key="3">
    <source>
        <dbReference type="EMBL" id="CEL99723.1"/>
    </source>
</evidence>
<evidence type="ECO:0000256" key="2">
    <source>
        <dbReference type="SAM" id="Phobius"/>
    </source>
</evidence>
<feature type="transmembrane region" description="Helical" evidence="2">
    <location>
        <begin position="154"/>
        <end position="176"/>
    </location>
</feature>
<evidence type="ECO:0000313" key="4">
    <source>
        <dbReference type="Proteomes" id="UP000041254"/>
    </source>
</evidence>
<dbReference type="AlphaFoldDB" id="A0A0G4EQ46"/>
<dbReference type="Proteomes" id="UP000041254">
    <property type="component" value="Unassembled WGS sequence"/>
</dbReference>
<dbReference type="VEuPathDB" id="CryptoDB:Vbra_8031"/>
<keyword evidence="2" id="KW-0812">Transmembrane</keyword>
<gene>
    <name evidence="3" type="ORF">Vbra_8031</name>
</gene>
<protein>
    <submittedName>
        <fullName evidence="3">Uncharacterized protein</fullName>
    </submittedName>
</protein>
<proteinExistence type="predicted"/>
<feature type="region of interest" description="Disordered" evidence="1">
    <location>
        <begin position="349"/>
        <end position="369"/>
    </location>
</feature>
<sequence length="369" mass="42033">MPTRQQIRRQAEREREDARFTARLLQEWVYYSLIDRLSFVASFVQTAVLFGITYIPGWPDFLEPYEGLAAAVVLLRGGAFVIHCCRWIDPVSRPTNRKGREQKRIHHIHHPLQAETIDAITTETLEIDQRNNTKMIEIIDKENQKIEAVRTTQVYHCCLWTVAFAFSALFAAQSAPEEDWEDAHLENRFWALALLALSQLVVDLVLWLTVRRFMGGGRAHVESRLERMERAAASVQSARERGCPDWCAIKPSSTRCPTRSHPPHTHDVEDLLGTGGRKSKKKGKKKGVKVAEARPLLEDHYAGGSPLTFLGFSSLAATSHPPYARLHFRRTLRHQQPQPQVHSLEVTFAKENSYEGINTSPAGRNRETQ</sequence>
<reference evidence="3 4" key="1">
    <citation type="submission" date="2014-11" db="EMBL/GenBank/DDBJ databases">
        <authorList>
            <person name="Zhu J."/>
            <person name="Qi W."/>
            <person name="Song R."/>
        </authorList>
    </citation>
    <scope>NUCLEOTIDE SEQUENCE [LARGE SCALE GENOMIC DNA]</scope>
</reference>
<dbReference type="EMBL" id="CDMY01000287">
    <property type="protein sequence ID" value="CEL99723.1"/>
    <property type="molecule type" value="Genomic_DNA"/>
</dbReference>
<feature type="compositionally biased region" description="Basic residues" evidence="1">
    <location>
        <begin position="277"/>
        <end position="288"/>
    </location>
</feature>
<feature type="transmembrane region" description="Helical" evidence="2">
    <location>
        <begin position="188"/>
        <end position="210"/>
    </location>
</feature>
<keyword evidence="2" id="KW-1133">Transmembrane helix</keyword>
<dbReference type="InParanoid" id="A0A0G4EQ46"/>
<accession>A0A0G4EQ46</accession>
<evidence type="ECO:0000256" key="1">
    <source>
        <dbReference type="SAM" id="MobiDB-lite"/>
    </source>
</evidence>
<organism evidence="3 4">
    <name type="scientific">Vitrella brassicaformis (strain CCMP3155)</name>
    <dbReference type="NCBI Taxonomy" id="1169540"/>
    <lineage>
        <taxon>Eukaryota</taxon>
        <taxon>Sar</taxon>
        <taxon>Alveolata</taxon>
        <taxon>Colpodellida</taxon>
        <taxon>Vitrellaceae</taxon>
        <taxon>Vitrella</taxon>
    </lineage>
</organism>
<feature type="transmembrane region" description="Helical" evidence="2">
    <location>
        <begin position="67"/>
        <end position="88"/>
    </location>
</feature>
<keyword evidence="2" id="KW-0472">Membrane</keyword>
<feature type="transmembrane region" description="Helical" evidence="2">
    <location>
        <begin position="33"/>
        <end position="55"/>
    </location>
</feature>